<feature type="transmembrane region" description="Helical" evidence="1">
    <location>
        <begin position="21"/>
        <end position="42"/>
    </location>
</feature>
<proteinExistence type="predicted"/>
<name>A0A0G0D0M6_9BACT</name>
<accession>A0A0G0D0M6</accession>
<keyword evidence="1" id="KW-0472">Membrane</keyword>
<dbReference type="AlphaFoldDB" id="A0A0G0D0M6"/>
<comment type="caution">
    <text evidence="2">The sequence shown here is derived from an EMBL/GenBank/DDBJ whole genome shotgun (WGS) entry which is preliminary data.</text>
</comment>
<dbReference type="Proteomes" id="UP000034683">
    <property type="component" value="Unassembled WGS sequence"/>
</dbReference>
<reference evidence="2 3" key="1">
    <citation type="journal article" date="2015" name="Nature">
        <title>rRNA introns, odd ribosomes, and small enigmatic genomes across a large radiation of phyla.</title>
        <authorList>
            <person name="Brown C.T."/>
            <person name="Hug L.A."/>
            <person name="Thomas B.C."/>
            <person name="Sharon I."/>
            <person name="Castelle C.J."/>
            <person name="Singh A."/>
            <person name="Wilkins M.J."/>
            <person name="Williams K.H."/>
            <person name="Banfield J.F."/>
        </authorList>
    </citation>
    <scope>NUCLEOTIDE SEQUENCE [LARGE SCALE GENOMIC DNA]</scope>
</reference>
<evidence type="ECO:0008006" key="4">
    <source>
        <dbReference type="Google" id="ProtNLM"/>
    </source>
</evidence>
<sequence>MIVKKIKKNKILSTKLQRNKGFALLYTIMISSMLLAIALGVANISLKEIKFSTSAKDTNEAFFAADTGAECALFYDKSTGGVFITGTSPSITCNNGTFTANESPTSYWKFVLTGLGSEEKGCAKVTVDKTDLAPCNSLTCIVSKGYNDGGNDPGLCVQGSNSIERQIELNY</sequence>
<protein>
    <recommendedName>
        <fullName evidence="4">Type 4 fimbrial biogenesis protein PilX N-terminal domain-containing protein</fullName>
    </recommendedName>
</protein>
<gene>
    <name evidence="2" type="ORF">UR92_C0020G0005</name>
</gene>
<organism evidence="2 3">
    <name type="scientific">Candidatus Nomurabacteria bacterium GW2011_GWA2_35_80</name>
    <dbReference type="NCBI Taxonomy" id="1618733"/>
    <lineage>
        <taxon>Bacteria</taxon>
        <taxon>Candidatus Nomuraibacteriota</taxon>
    </lineage>
</organism>
<keyword evidence="1" id="KW-0812">Transmembrane</keyword>
<keyword evidence="1" id="KW-1133">Transmembrane helix</keyword>
<evidence type="ECO:0000313" key="3">
    <source>
        <dbReference type="Proteomes" id="UP000034683"/>
    </source>
</evidence>
<dbReference type="EMBL" id="LBRA01000020">
    <property type="protein sequence ID" value="KKP87859.1"/>
    <property type="molecule type" value="Genomic_DNA"/>
</dbReference>
<evidence type="ECO:0000313" key="2">
    <source>
        <dbReference type="EMBL" id="KKP87859.1"/>
    </source>
</evidence>
<evidence type="ECO:0000256" key="1">
    <source>
        <dbReference type="SAM" id="Phobius"/>
    </source>
</evidence>